<keyword evidence="5" id="KW-0349">Heme</keyword>
<evidence type="ECO:0000256" key="7">
    <source>
        <dbReference type="ARBA" id="ARBA00022723"/>
    </source>
</evidence>
<evidence type="ECO:0000256" key="9">
    <source>
        <dbReference type="ARBA" id="ARBA00022989"/>
    </source>
</evidence>
<sequence length="344" mass="39015">MSILQLLWYSVIGLLFALFLILDGADFGVGMATRFLCYNDTERGLVLRTIGAHWNGNEVFLVTAGGAMFASIPLWYASLFSGFYIVLFLILIALIFRGVSFEFSENAETKQGKNRWMWANFFGSLFLPFLFGILFMDMIQPVPMDSQGNIFASFWNVINPLSLLGGIALTAICLYQGLHYISLHTTGLIEYKSERLADNLYWAAYPVEVLLVVALYFQTNFFERHLYSTLILLVLIVAMTVWGQIASAKDHEWQAYFASSLSLVFIVMLVFVGLFPYVLIAENPAHSILITQASSTPYTLTAMTIALVILLPIMLAYFIWSYIYLSGRISLQEYEKMEKQDESY</sequence>
<dbReference type="GO" id="GO:0009055">
    <property type="term" value="F:electron transfer activity"/>
    <property type="evidence" value="ECO:0007669"/>
    <property type="project" value="TreeGrafter"/>
</dbReference>
<comment type="subcellular location">
    <subcellularLocation>
        <location evidence="1">Cell membrane</location>
        <topology evidence="1">Multi-pass membrane protein</topology>
    </subcellularLocation>
</comment>
<dbReference type="GO" id="GO:0019646">
    <property type="term" value="P:aerobic electron transport chain"/>
    <property type="evidence" value="ECO:0007669"/>
    <property type="project" value="TreeGrafter"/>
</dbReference>
<gene>
    <name evidence="13" type="ORF">AYR59_06730</name>
</gene>
<dbReference type="AlphaFoldDB" id="A0AB33BJ09"/>
<evidence type="ECO:0000256" key="3">
    <source>
        <dbReference type="ARBA" id="ARBA00022448"/>
    </source>
</evidence>
<evidence type="ECO:0000313" key="14">
    <source>
        <dbReference type="Proteomes" id="UP000093346"/>
    </source>
</evidence>
<dbReference type="EMBL" id="CP014907">
    <property type="protein sequence ID" value="ANZ59718.1"/>
    <property type="molecule type" value="Genomic_DNA"/>
</dbReference>
<feature type="transmembrane region" description="Helical" evidence="12">
    <location>
        <begin position="225"/>
        <end position="243"/>
    </location>
</feature>
<keyword evidence="3" id="KW-0813">Transport</keyword>
<evidence type="ECO:0000256" key="5">
    <source>
        <dbReference type="ARBA" id="ARBA00022617"/>
    </source>
</evidence>
<feature type="transmembrane region" description="Helical" evidence="12">
    <location>
        <begin position="255"/>
        <end position="280"/>
    </location>
</feature>
<evidence type="ECO:0000256" key="12">
    <source>
        <dbReference type="SAM" id="Phobius"/>
    </source>
</evidence>
<dbReference type="Pfam" id="PF02322">
    <property type="entry name" value="Cyt_bd_oxida_II"/>
    <property type="match status" value="1"/>
</dbReference>
<dbReference type="KEGG" id="lle:AYR59_06730"/>
<evidence type="ECO:0000256" key="8">
    <source>
        <dbReference type="ARBA" id="ARBA00022982"/>
    </source>
</evidence>
<keyword evidence="8" id="KW-0249">Electron transport</keyword>
<evidence type="ECO:0000256" key="6">
    <source>
        <dbReference type="ARBA" id="ARBA00022692"/>
    </source>
</evidence>
<keyword evidence="9 12" id="KW-1133">Transmembrane helix</keyword>
<dbReference type="GeneID" id="61250535"/>
<dbReference type="GO" id="GO:0016682">
    <property type="term" value="F:oxidoreductase activity, acting on diphenols and related substances as donors, oxygen as acceptor"/>
    <property type="evidence" value="ECO:0007669"/>
    <property type="project" value="TreeGrafter"/>
</dbReference>
<feature type="transmembrane region" description="Helical" evidence="12">
    <location>
        <begin position="156"/>
        <end position="178"/>
    </location>
</feature>
<name>A0AB33BJ09_9LACO</name>
<evidence type="ECO:0000256" key="11">
    <source>
        <dbReference type="ARBA" id="ARBA00023136"/>
    </source>
</evidence>
<reference evidence="13 14" key="1">
    <citation type="submission" date="2016-03" db="EMBL/GenBank/DDBJ databases">
        <title>Pediococcus and Lactobacillus from brewery environment - whole genome sequencing and assembly.</title>
        <authorList>
            <person name="Behr J."/>
            <person name="Geissler A.J."/>
            <person name="Vogel R.F."/>
        </authorList>
    </citation>
    <scope>NUCLEOTIDE SEQUENCE [LARGE SCALE GENOMIC DNA]</scope>
    <source>
        <strain evidence="13 14">TMW 1.481</strain>
    </source>
</reference>
<keyword evidence="6 12" id="KW-0812">Transmembrane</keyword>
<dbReference type="InterPro" id="IPR003317">
    <property type="entry name" value="Cyt-d_oxidase_su2"/>
</dbReference>
<evidence type="ECO:0000256" key="4">
    <source>
        <dbReference type="ARBA" id="ARBA00022475"/>
    </source>
</evidence>
<keyword evidence="10" id="KW-0408">Iron</keyword>
<organism evidence="13 14">
    <name type="scientific">Fructilactobacillus lindneri</name>
    <dbReference type="NCBI Taxonomy" id="53444"/>
    <lineage>
        <taxon>Bacteria</taxon>
        <taxon>Bacillati</taxon>
        <taxon>Bacillota</taxon>
        <taxon>Bacilli</taxon>
        <taxon>Lactobacillales</taxon>
        <taxon>Lactobacillaceae</taxon>
        <taxon>Fructilactobacillus</taxon>
    </lineage>
</organism>
<keyword evidence="11 12" id="KW-0472">Membrane</keyword>
<dbReference type="PANTHER" id="PTHR43141">
    <property type="entry name" value="CYTOCHROME BD2 SUBUNIT II"/>
    <property type="match status" value="1"/>
</dbReference>
<keyword evidence="7" id="KW-0479">Metal-binding</keyword>
<feature type="transmembrane region" description="Helical" evidence="12">
    <location>
        <begin position="6"/>
        <end position="25"/>
    </location>
</feature>
<protein>
    <submittedName>
        <fullName evidence="13">Cytochrome C oxidase assembly protein</fullName>
    </submittedName>
</protein>
<evidence type="ECO:0000256" key="2">
    <source>
        <dbReference type="ARBA" id="ARBA00007543"/>
    </source>
</evidence>
<dbReference type="PANTHER" id="PTHR43141:SF5">
    <property type="entry name" value="CYTOCHROME BD-I UBIQUINOL OXIDASE SUBUNIT 2"/>
    <property type="match status" value="1"/>
</dbReference>
<dbReference type="Proteomes" id="UP000093346">
    <property type="component" value="Chromosome"/>
</dbReference>
<dbReference type="NCBIfam" id="TIGR00203">
    <property type="entry name" value="cydB"/>
    <property type="match status" value="1"/>
</dbReference>
<dbReference type="GO" id="GO:0005886">
    <property type="term" value="C:plasma membrane"/>
    <property type="evidence" value="ECO:0007669"/>
    <property type="project" value="UniProtKB-SubCell"/>
</dbReference>
<keyword evidence="4" id="KW-1003">Cell membrane</keyword>
<feature type="transmembrane region" description="Helical" evidence="12">
    <location>
        <begin position="199"/>
        <end position="219"/>
    </location>
</feature>
<comment type="similarity">
    <text evidence="2">Belongs to the cytochrome ubiquinol oxidase subunit 2 family.</text>
</comment>
<dbReference type="RefSeq" id="WP_054646468.1">
    <property type="nucleotide sequence ID" value="NZ_CP014872.1"/>
</dbReference>
<evidence type="ECO:0000256" key="1">
    <source>
        <dbReference type="ARBA" id="ARBA00004651"/>
    </source>
</evidence>
<evidence type="ECO:0000256" key="10">
    <source>
        <dbReference type="ARBA" id="ARBA00023004"/>
    </source>
</evidence>
<feature type="transmembrane region" description="Helical" evidence="12">
    <location>
        <begin position="83"/>
        <end position="104"/>
    </location>
</feature>
<feature type="transmembrane region" description="Helical" evidence="12">
    <location>
        <begin position="116"/>
        <end position="136"/>
    </location>
</feature>
<dbReference type="GO" id="GO:0070069">
    <property type="term" value="C:cytochrome complex"/>
    <property type="evidence" value="ECO:0007669"/>
    <property type="project" value="TreeGrafter"/>
</dbReference>
<dbReference type="GO" id="GO:0046872">
    <property type="term" value="F:metal ion binding"/>
    <property type="evidence" value="ECO:0007669"/>
    <property type="project" value="UniProtKB-KW"/>
</dbReference>
<feature type="transmembrane region" description="Helical" evidence="12">
    <location>
        <begin position="300"/>
        <end position="325"/>
    </location>
</feature>
<evidence type="ECO:0000313" key="13">
    <source>
        <dbReference type="EMBL" id="ANZ59718.1"/>
    </source>
</evidence>
<accession>A0AB33BJ09</accession>
<proteinExistence type="inferred from homology"/>